<dbReference type="EMBL" id="FNIT01000019">
    <property type="protein sequence ID" value="SDO90477.1"/>
    <property type="molecule type" value="Genomic_DNA"/>
</dbReference>
<feature type="domain" description="Glycosyltransferase 2-like" evidence="1">
    <location>
        <begin position="18"/>
        <end position="167"/>
    </location>
</feature>
<protein>
    <submittedName>
        <fullName evidence="2">Succinoglycan biosynthesis protein ExoM</fullName>
    </submittedName>
</protein>
<reference evidence="2 3" key="1">
    <citation type="submission" date="2016-10" db="EMBL/GenBank/DDBJ databases">
        <authorList>
            <person name="de Groot N.N."/>
        </authorList>
    </citation>
    <scope>NUCLEOTIDE SEQUENCE [LARGE SCALE GENOMIC DNA]</scope>
    <source>
        <strain evidence="3">L7-484,KACC 16230,DSM 25025</strain>
    </source>
</reference>
<dbReference type="InterPro" id="IPR050834">
    <property type="entry name" value="Glycosyltransf_2"/>
</dbReference>
<dbReference type="SUPFAM" id="SSF53448">
    <property type="entry name" value="Nucleotide-diphospho-sugar transferases"/>
    <property type="match status" value="1"/>
</dbReference>
<dbReference type="Proteomes" id="UP000198793">
    <property type="component" value="Unassembled WGS sequence"/>
</dbReference>
<dbReference type="OrthoDB" id="6116224at2"/>
<keyword evidence="3" id="KW-1185">Reference proteome</keyword>
<dbReference type="InterPro" id="IPR001173">
    <property type="entry name" value="Glyco_trans_2-like"/>
</dbReference>
<gene>
    <name evidence="2" type="ORF">SAMN05192530_11923</name>
</gene>
<dbReference type="Pfam" id="PF00535">
    <property type="entry name" value="Glycos_transf_2"/>
    <property type="match status" value="1"/>
</dbReference>
<sequence>MTVDAVTYSILIASIGRRTLLRTVESARRAGLASGASFEIVVADDSADRAAAQLLASIPPIPELVIVISATRNISKARNAAVEAARGDYLAFVDDDEWVPDDWLLAHRSVMDHSGADATFGSVQAHYPVGAPAWLRWSDPLSKWPGPSLWNVKRLSTCNCLVRRSAFFDHGLRFDPALGRSGGEDADLFSRLRASGGRLASAPEARIDEEIMIERCNARDIWRRALRMGQTYGLREIAEAPYRQKLSFFLSSLVRTCASIAMSIGYLVIGKKRGVALILVAGMNVGKMRAVLGLPVAQYY</sequence>
<dbReference type="PANTHER" id="PTHR43685">
    <property type="entry name" value="GLYCOSYLTRANSFERASE"/>
    <property type="match status" value="1"/>
</dbReference>
<dbReference type="Gene3D" id="3.90.550.10">
    <property type="entry name" value="Spore Coat Polysaccharide Biosynthesis Protein SpsA, Chain A"/>
    <property type="match status" value="1"/>
</dbReference>
<dbReference type="RefSeq" id="WP_090677236.1">
    <property type="nucleotide sequence ID" value="NZ_FNIT01000019.1"/>
</dbReference>
<evidence type="ECO:0000313" key="3">
    <source>
        <dbReference type="Proteomes" id="UP000198793"/>
    </source>
</evidence>
<dbReference type="AlphaFoldDB" id="A0A1H0NCQ9"/>
<evidence type="ECO:0000259" key="1">
    <source>
        <dbReference type="Pfam" id="PF00535"/>
    </source>
</evidence>
<dbReference type="STRING" id="1166073.SAMN05192530_11923"/>
<accession>A0A1H0NCQ9</accession>
<dbReference type="InterPro" id="IPR029044">
    <property type="entry name" value="Nucleotide-diphossugar_trans"/>
</dbReference>
<evidence type="ECO:0000313" key="2">
    <source>
        <dbReference type="EMBL" id="SDO90477.1"/>
    </source>
</evidence>
<dbReference type="PANTHER" id="PTHR43685:SF2">
    <property type="entry name" value="GLYCOSYLTRANSFERASE 2-LIKE DOMAIN-CONTAINING PROTEIN"/>
    <property type="match status" value="1"/>
</dbReference>
<organism evidence="2 3">
    <name type="scientific">Aureimonas jatrophae</name>
    <dbReference type="NCBI Taxonomy" id="1166073"/>
    <lineage>
        <taxon>Bacteria</taxon>
        <taxon>Pseudomonadati</taxon>
        <taxon>Pseudomonadota</taxon>
        <taxon>Alphaproteobacteria</taxon>
        <taxon>Hyphomicrobiales</taxon>
        <taxon>Aurantimonadaceae</taxon>
        <taxon>Aureimonas</taxon>
    </lineage>
</organism>
<proteinExistence type="predicted"/>
<name>A0A1H0NCQ9_9HYPH</name>